<keyword evidence="3" id="KW-0808">Transferase</keyword>
<comment type="catalytic activity">
    <reaction evidence="7">
        <text>L-threonyl-[protein] + ATP = O-phospho-L-threonyl-[protein] + ADP + H(+)</text>
        <dbReference type="Rhea" id="RHEA:46608"/>
        <dbReference type="Rhea" id="RHEA-COMP:11060"/>
        <dbReference type="Rhea" id="RHEA-COMP:11605"/>
        <dbReference type="ChEBI" id="CHEBI:15378"/>
        <dbReference type="ChEBI" id="CHEBI:30013"/>
        <dbReference type="ChEBI" id="CHEBI:30616"/>
        <dbReference type="ChEBI" id="CHEBI:61977"/>
        <dbReference type="ChEBI" id="CHEBI:456216"/>
        <dbReference type="EC" id="2.7.11.1"/>
    </reaction>
</comment>
<keyword evidence="9" id="KW-0812">Transmembrane</keyword>
<keyword evidence="5" id="KW-0418">Kinase</keyword>
<evidence type="ECO:0000256" key="9">
    <source>
        <dbReference type="SAM" id="Phobius"/>
    </source>
</evidence>
<feature type="transmembrane region" description="Helical" evidence="9">
    <location>
        <begin position="57"/>
        <end position="78"/>
    </location>
</feature>
<keyword evidence="2" id="KW-0723">Serine/threonine-protein kinase</keyword>
<dbReference type="Proteomes" id="UP001153461">
    <property type="component" value="Unassembled WGS sequence"/>
</dbReference>
<keyword evidence="4" id="KW-0547">Nucleotide-binding</keyword>
<sequence>MAGYRSEEDHGLYQTGGFHPVHLVDVFHCRYEVLRKLGYGRYSTVWLVKDQRRDDPLMLLFGIGALLAGLTTTLQKLYSLCCFEHRKLSLGPRGDHQSISGI</sequence>
<keyword evidence="9" id="KW-1133">Transmembrane helix</keyword>
<comment type="catalytic activity">
    <reaction evidence="8">
        <text>L-seryl-[protein] + ATP = O-phospho-L-seryl-[protein] + ADP + H(+)</text>
        <dbReference type="Rhea" id="RHEA:17989"/>
        <dbReference type="Rhea" id="RHEA-COMP:9863"/>
        <dbReference type="Rhea" id="RHEA-COMP:11604"/>
        <dbReference type="ChEBI" id="CHEBI:15378"/>
        <dbReference type="ChEBI" id="CHEBI:29999"/>
        <dbReference type="ChEBI" id="CHEBI:30616"/>
        <dbReference type="ChEBI" id="CHEBI:83421"/>
        <dbReference type="ChEBI" id="CHEBI:456216"/>
        <dbReference type="EC" id="2.7.11.1"/>
    </reaction>
</comment>
<evidence type="ECO:0000256" key="2">
    <source>
        <dbReference type="ARBA" id="ARBA00022527"/>
    </source>
</evidence>
<evidence type="ECO:0000256" key="6">
    <source>
        <dbReference type="ARBA" id="ARBA00022840"/>
    </source>
</evidence>
<evidence type="ECO:0000256" key="5">
    <source>
        <dbReference type="ARBA" id="ARBA00022777"/>
    </source>
</evidence>
<reference evidence="10" key="1">
    <citation type="submission" date="2021-07" db="EMBL/GenBank/DDBJ databases">
        <authorList>
            <person name="Branca A.L. A."/>
        </authorList>
    </citation>
    <scope>NUCLEOTIDE SEQUENCE</scope>
</reference>
<proteinExistence type="predicted"/>
<evidence type="ECO:0000313" key="11">
    <source>
        <dbReference type="Proteomes" id="UP001153461"/>
    </source>
</evidence>
<organism evidence="10 11">
    <name type="scientific">Penicillium nalgiovense</name>
    <dbReference type="NCBI Taxonomy" id="60175"/>
    <lineage>
        <taxon>Eukaryota</taxon>
        <taxon>Fungi</taxon>
        <taxon>Dikarya</taxon>
        <taxon>Ascomycota</taxon>
        <taxon>Pezizomycotina</taxon>
        <taxon>Eurotiomycetes</taxon>
        <taxon>Eurotiomycetidae</taxon>
        <taxon>Eurotiales</taxon>
        <taxon>Aspergillaceae</taxon>
        <taxon>Penicillium</taxon>
    </lineage>
</organism>
<evidence type="ECO:0000256" key="4">
    <source>
        <dbReference type="ARBA" id="ARBA00022741"/>
    </source>
</evidence>
<evidence type="ECO:0000313" key="10">
    <source>
        <dbReference type="EMBL" id="CAG7970560.1"/>
    </source>
</evidence>
<protein>
    <recommendedName>
        <fullName evidence="1">non-specific serine/threonine protein kinase</fullName>
        <ecNumber evidence="1">2.7.11.1</ecNumber>
    </recommendedName>
</protein>
<dbReference type="GO" id="GO:0005737">
    <property type="term" value="C:cytoplasm"/>
    <property type="evidence" value="ECO:0007669"/>
    <property type="project" value="TreeGrafter"/>
</dbReference>
<gene>
    <name evidence="10" type="ORF">PNAL_LOCUS1036</name>
</gene>
<name>A0A9W4HBC3_PENNA</name>
<dbReference type="Gene3D" id="3.30.200.20">
    <property type="entry name" value="Phosphorylase Kinase, domain 1"/>
    <property type="match status" value="1"/>
</dbReference>
<dbReference type="GO" id="GO:0050684">
    <property type="term" value="P:regulation of mRNA processing"/>
    <property type="evidence" value="ECO:0007669"/>
    <property type="project" value="TreeGrafter"/>
</dbReference>
<dbReference type="OrthoDB" id="542931at2759"/>
<dbReference type="GO" id="GO:0000245">
    <property type="term" value="P:spliceosomal complex assembly"/>
    <property type="evidence" value="ECO:0007669"/>
    <property type="project" value="TreeGrafter"/>
</dbReference>
<dbReference type="AlphaFoldDB" id="A0A9W4HBC3"/>
<dbReference type="PANTHER" id="PTHR47634:SF9">
    <property type="entry name" value="PROTEIN KINASE DOMAIN-CONTAINING PROTEIN-RELATED"/>
    <property type="match status" value="1"/>
</dbReference>
<evidence type="ECO:0000256" key="1">
    <source>
        <dbReference type="ARBA" id="ARBA00012513"/>
    </source>
</evidence>
<keyword evidence="6" id="KW-0067">ATP-binding</keyword>
<evidence type="ECO:0000256" key="7">
    <source>
        <dbReference type="ARBA" id="ARBA00047899"/>
    </source>
</evidence>
<accession>A0A9W4HBC3</accession>
<dbReference type="InterPro" id="IPR051334">
    <property type="entry name" value="SRPK"/>
</dbReference>
<dbReference type="EMBL" id="CAJVNV010000027">
    <property type="protein sequence ID" value="CAG7970560.1"/>
    <property type="molecule type" value="Genomic_DNA"/>
</dbReference>
<dbReference type="SUPFAM" id="SSF56112">
    <property type="entry name" value="Protein kinase-like (PK-like)"/>
    <property type="match status" value="1"/>
</dbReference>
<dbReference type="EC" id="2.7.11.1" evidence="1"/>
<comment type="caution">
    <text evidence="10">The sequence shown here is derived from an EMBL/GenBank/DDBJ whole genome shotgun (WGS) entry which is preliminary data.</text>
</comment>
<dbReference type="InterPro" id="IPR011009">
    <property type="entry name" value="Kinase-like_dom_sf"/>
</dbReference>
<dbReference type="GO" id="GO:0005524">
    <property type="term" value="F:ATP binding"/>
    <property type="evidence" value="ECO:0007669"/>
    <property type="project" value="UniProtKB-KW"/>
</dbReference>
<evidence type="ECO:0000256" key="8">
    <source>
        <dbReference type="ARBA" id="ARBA00048679"/>
    </source>
</evidence>
<dbReference type="GO" id="GO:0005634">
    <property type="term" value="C:nucleus"/>
    <property type="evidence" value="ECO:0007669"/>
    <property type="project" value="TreeGrafter"/>
</dbReference>
<evidence type="ECO:0000256" key="3">
    <source>
        <dbReference type="ARBA" id="ARBA00022679"/>
    </source>
</evidence>
<dbReference type="GO" id="GO:0004674">
    <property type="term" value="F:protein serine/threonine kinase activity"/>
    <property type="evidence" value="ECO:0007669"/>
    <property type="project" value="UniProtKB-KW"/>
</dbReference>
<keyword evidence="9" id="KW-0472">Membrane</keyword>
<dbReference type="PANTHER" id="PTHR47634">
    <property type="entry name" value="PROTEIN KINASE DOMAIN-CONTAINING PROTEIN-RELATED"/>
    <property type="match status" value="1"/>
</dbReference>